<gene>
    <name evidence="2" type="primary">105626345</name>
</gene>
<dbReference type="PANTHER" id="PTHR35826">
    <property type="entry name" value="PROTEIN ATP6V1FNB-LIKE"/>
    <property type="match status" value="1"/>
</dbReference>
<keyword evidence="3" id="KW-1185">Reference proteome</keyword>
<dbReference type="AlphaFoldDB" id="A0A158NZT2"/>
<organism evidence="2 3">
    <name type="scientific">Atta cephalotes</name>
    <name type="common">Leafcutter ant</name>
    <dbReference type="NCBI Taxonomy" id="12957"/>
    <lineage>
        <taxon>Eukaryota</taxon>
        <taxon>Metazoa</taxon>
        <taxon>Ecdysozoa</taxon>
        <taxon>Arthropoda</taxon>
        <taxon>Hexapoda</taxon>
        <taxon>Insecta</taxon>
        <taxon>Pterygota</taxon>
        <taxon>Neoptera</taxon>
        <taxon>Endopterygota</taxon>
        <taxon>Hymenoptera</taxon>
        <taxon>Apocrita</taxon>
        <taxon>Aculeata</taxon>
        <taxon>Formicoidea</taxon>
        <taxon>Formicidae</taxon>
        <taxon>Myrmicinae</taxon>
        <taxon>Atta</taxon>
    </lineage>
</organism>
<protein>
    <recommendedName>
        <fullName evidence="1">Sperm microtubule inner protein 1 C-terminal domain-containing protein</fullName>
    </recommendedName>
</protein>
<reference evidence="3" key="1">
    <citation type="journal article" date="2011" name="PLoS Genet.">
        <title>The genome sequence of the leaf-cutter ant Atta cephalotes reveals insights into its obligate symbiotic lifestyle.</title>
        <authorList>
            <person name="Suen G."/>
            <person name="Teiling C."/>
            <person name="Li L."/>
            <person name="Holt C."/>
            <person name="Abouheif E."/>
            <person name="Bornberg-Bauer E."/>
            <person name="Bouffard P."/>
            <person name="Caldera E.J."/>
            <person name="Cash E."/>
            <person name="Cavanaugh A."/>
            <person name="Denas O."/>
            <person name="Elhaik E."/>
            <person name="Fave M.J."/>
            <person name="Gadau J."/>
            <person name="Gibson J.D."/>
            <person name="Graur D."/>
            <person name="Grubbs K.J."/>
            <person name="Hagen D.E."/>
            <person name="Harkins T.T."/>
            <person name="Helmkampf M."/>
            <person name="Hu H."/>
            <person name="Johnson B.R."/>
            <person name="Kim J."/>
            <person name="Marsh S.E."/>
            <person name="Moeller J.A."/>
            <person name="Munoz-Torres M.C."/>
            <person name="Murphy M.C."/>
            <person name="Naughton M.C."/>
            <person name="Nigam S."/>
            <person name="Overson R."/>
            <person name="Rajakumar R."/>
            <person name="Reese J.T."/>
            <person name="Scott J.J."/>
            <person name="Smith C.R."/>
            <person name="Tao S."/>
            <person name="Tsutsui N.D."/>
            <person name="Viljakainen L."/>
            <person name="Wissler L."/>
            <person name="Yandell M.D."/>
            <person name="Zimmer F."/>
            <person name="Taylor J."/>
            <person name="Slater S.C."/>
            <person name="Clifton S.W."/>
            <person name="Warren W.C."/>
            <person name="Elsik C.G."/>
            <person name="Smith C.D."/>
            <person name="Weinstock G.M."/>
            <person name="Gerardo N.M."/>
            <person name="Currie C.R."/>
        </authorList>
    </citation>
    <scope>NUCLEOTIDE SEQUENCE [LARGE SCALE GENOMIC DNA]</scope>
</reference>
<evidence type="ECO:0000313" key="3">
    <source>
        <dbReference type="Proteomes" id="UP000005205"/>
    </source>
</evidence>
<dbReference type="InParanoid" id="A0A158NZT2"/>
<dbReference type="EMBL" id="ADTU01000897">
    <property type="status" value="NOT_ANNOTATED_CDS"/>
    <property type="molecule type" value="Genomic_DNA"/>
</dbReference>
<accession>A0A158NZT2</accession>
<evidence type="ECO:0000259" key="1">
    <source>
        <dbReference type="Pfam" id="PF22589"/>
    </source>
</evidence>
<dbReference type="OrthoDB" id="410807at2759"/>
<evidence type="ECO:0000313" key="2">
    <source>
        <dbReference type="EnsemblMetazoa" id="XP_012063040.1"/>
    </source>
</evidence>
<dbReference type="InterPro" id="IPR054323">
    <property type="entry name" value="SPMIP1_C"/>
</dbReference>
<reference evidence="2" key="2">
    <citation type="submission" date="2016-04" db="UniProtKB">
        <authorList>
            <consortium name="EnsemblMetazoa"/>
        </authorList>
    </citation>
    <scope>IDENTIFICATION</scope>
</reference>
<sequence length="196" mass="23534">MAKVASDVCDARCQLFHSEMIRKENAIRMKWFLKNQQRLIDQLREPKFIKRAKEIITEPKKREAARVDKPIIQRKPLPTWRPPKSNGSINIDIMKPIDPDVRAILYEKGIPTFITSHNYLTKRFKEPPEKRFYFPDCTNWIYGWRLDDYPSVPLSEVRLRSIMLAQFYQRKAFNLEQDPEWFRGCQMKNAKNFNER</sequence>
<feature type="domain" description="Sperm microtubule inner protein 1 C-terminal" evidence="1">
    <location>
        <begin position="65"/>
        <end position="172"/>
    </location>
</feature>
<dbReference type="EnsemblMetazoa" id="XM_012207650.1">
    <property type="protein sequence ID" value="XP_012063040.1"/>
    <property type="gene ID" value="LOC105626345"/>
</dbReference>
<dbReference type="Pfam" id="PF22589">
    <property type="entry name" value="SPMIP1"/>
    <property type="match status" value="1"/>
</dbReference>
<dbReference type="Proteomes" id="UP000005205">
    <property type="component" value="Unassembled WGS sequence"/>
</dbReference>
<proteinExistence type="predicted"/>
<dbReference type="eggNOG" id="ENOG502SBV7">
    <property type="taxonomic scope" value="Eukaryota"/>
</dbReference>
<dbReference type="KEGG" id="acep:105626345"/>
<name>A0A158NZT2_ATTCE</name>
<dbReference type="PANTHER" id="PTHR35826:SF1">
    <property type="entry name" value="PROTEIN ATP6V1FNB-LIKE"/>
    <property type="match status" value="1"/>
</dbReference>